<dbReference type="InterPro" id="IPR011538">
    <property type="entry name" value="Nuo51_FMN-bd"/>
</dbReference>
<dbReference type="AlphaFoldDB" id="Q31GU4"/>
<feature type="compositionally biased region" description="Polar residues" evidence="9">
    <location>
        <begin position="656"/>
        <end position="676"/>
    </location>
</feature>
<comment type="subunit">
    <text evidence="8">The complex is composed of six subunits: RnfA, RnfB, RnfC, RnfD, RnfE and RnfG.</text>
</comment>
<evidence type="ECO:0000256" key="9">
    <source>
        <dbReference type="SAM" id="MobiDB-lite"/>
    </source>
</evidence>
<keyword evidence="8" id="KW-0472">Membrane</keyword>
<feature type="compositionally biased region" description="Basic and acidic residues" evidence="9">
    <location>
        <begin position="624"/>
        <end position="644"/>
    </location>
</feature>
<evidence type="ECO:0000256" key="8">
    <source>
        <dbReference type="HAMAP-Rule" id="MF_00461"/>
    </source>
</evidence>
<feature type="binding site" evidence="8">
    <location>
        <position position="393"/>
    </location>
    <ligand>
        <name>[4Fe-4S] cluster</name>
        <dbReference type="ChEBI" id="CHEBI:49883"/>
        <label>1</label>
    </ligand>
</feature>
<evidence type="ECO:0000256" key="5">
    <source>
        <dbReference type="ARBA" id="ARBA00022982"/>
    </source>
</evidence>
<gene>
    <name evidence="8" type="primary">rnfC</name>
    <name evidence="11" type="ordered locus">Tcr_1034</name>
</gene>
<feature type="compositionally biased region" description="Polar residues" evidence="9">
    <location>
        <begin position="608"/>
        <end position="622"/>
    </location>
</feature>
<protein>
    <recommendedName>
        <fullName evidence="8">Ion-translocating oxidoreductase complex subunit C</fullName>
        <ecNumber evidence="8">7.-.-.-</ecNumber>
    </recommendedName>
    <alternativeName>
        <fullName evidence="8">Rnf electron transport complex subunit C</fullName>
    </alternativeName>
</protein>
<feature type="compositionally biased region" description="Polar residues" evidence="9">
    <location>
        <begin position="695"/>
        <end position="704"/>
    </location>
</feature>
<dbReference type="InterPro" id="IPR026902">
    <property type="entry name" value="RnfC_N"/>
</dbReference>
<reference evidence="11" key="1">
    <citation type="submission" date="2006-07" db="EMBL/GenBank/DDBJ databases">
        <title>Complete sequence of Thiomicrospira crunogena XCL-2.</title>
        <authorList>
            <consortium name="US DOE Joint Genome Institute"/>
            <person name="Copeland A."/>
            <person name="Lucas S."/>
            <person name="Lapidus A."/>
            <person name="Barry K."/>
            <person name="Detter J.C."/>
            <person name="Glavina del Rio T."/>
            <person name="Hammon N."/>
            <person name="Israni S."/>
            <person name="Dalin E."/>
            <person name="Tice H."/>
            <person name="Pitluck S."/>
            <person name="Chain P."/>
            <person name="Malfatti S."/>
            <person name="Shin M."/>
            <person name="Vergez L."/>
            <person name="Schmutz J."/>
            <person name="Larimer F."/>
            <person name="Land M."/>
            <person name="Hauser L."/>
            <person name="Kyrpides N."/>
            <person name="Lykidis A."/>
            <person name="Scott K.M."/>
            <person name="Sievert S."/>
            <person name="Kerfeld C."/>
            <person name="Freyermuth S."/>
            <person name="Dobrinski K."/>
            <person name="Boller A."/>
            <person name="Fitzpatrick K."/>
            <person name="Thoma P."/>
            <person name="Moore J."/>
            <person name="Richardson P."/>
        </authorList>
    </citation>
    <scope>NUCLEOTIDE SEQUENCE</scope>
    <source>
        <strain evidence="11">XCL-2</strain>
    </source>
</reference>
<dbReference type="GO" id="GO:0009055">
    <property type="term" value="F:electron transfer activity"/>
    <property type="evidence" value="ECO:0007669"/>
    <property type="project" value="InterPro"/>
</dbReference>
<feature type="binding site" evidence="8">
    <location>
        <position position="439"/>
    </location>
    <ligand>
        <name>[4Fe-4S] cluster</name>
        <dbReference type="ChEBI" id="CHEBI:49883"/>
        <label>1</label>
    </ligand>
</feature>
<keyword evidence="8" id="KW-0997">Cell inner membrane</keyword>
<dbReference type="KEGG" id="tcx:Tcr_1034"/>
<dbReference type="Gene3D" id="3.30.70.20">
    <property type="match status" value="1"/>
</dbReference>
<dbReference type="EC" id="7.-.-.-" evidence="8"/>
<proteinExistence type="inferred from homology"/>
<dbReference type="GO" id="GO:0051539">
    <property type="term" value="F:4 iron, 4 sulfur cluster binding"/>
    <property type="evidence" value="ECO:0007669"/>
    <property type="project" value="UniProtKB-KW"/>
</dbReference>
<dbReference type="HOGENOM" id="CLU_010808_2_1_6"/>
<keyword evidence="8" id="KW-1278">Translocase</keyword>
<feature type="binding site" evidence="8">
    <location>
        <position position="432"/>
    </location>
    <ligand>
        <name>[4Fe-4S] cluster</name>
        <dbReference type="ChEBI" id="CHEBI:49883"/>
        <label>2</label>
    </ligand>
</feature>
<accession>Q31GU4</accession>
<dbReference type="InterPro" id="IPR010208">
    <property type="entry name" value="Ion_transpt_RnfC/RsxC"/>
</dbReference>
<dbReference type="Pfam" id="PF12838">
    <property type="entry name" value="Fer4_7"/>
    <property type="match status" value="1"/>
</dbReference>
<dbReference type="NCBIfam" id="NF003454">
    <property type="entry name" value="PRK05035.1"/>
    <property type="match status" value="1"/>
</dbReference>
<feature type="compositionally biased region" description="Basic and acidic residues" evidence="9">
    <location>
        <begin position="476"/>
        <end position="499"/>
    </location>
</feature>
<dbReference type="PANTHER" id="PTHR43034">
    <property type="entry name" value="ION-TRANSLOCATING OXIDOREDUCTASE COMPLEX SUBUNIT C"/>
    <property type="match status" value="1"/>
</dbReference>
<comment type="subcellular location">
    <subcellularLocation>
        <location evidence="8">Cell inner membrane</location>
        <topology evidence="8">Peripheral membrane protein</topology>
    </subcellularLocation>
</comment>
<dbReference type="EMBL" id="CP000109">
    <property type="protein sequence ID" value="ABB41629.1"/>
    <property type="molecule type" value="Genomic_DNA"/>
</dbReference>
<dbReference type="InterPro" id="IPR017900">
    <property type="entry name" value="4Fe4S_Fe_S_CS"/>
</dbReference>
<dbReference type="PROSITE" id="PS51379">
    <property type="entry name" value="4FE4S_FER_2"/>
    <property type="match status" value="2"/>
</dbReference>
<organism evidence="11">
    <name type="scientific">Hydrogenovibrio crunogenus (strain DSM 25203 / XCL-2)</name>
    <name type="common">Thiomicrospira crunogena</name>
    <dbReference type="NCBI Taxonomy" id="317025"/>
    <lineage>
        <taxon>Bacteria</taxon>
        <taxon>Pseudomonadati</taxon>
        <taxon>Pseudomonadota</taxon>
        <taxon>Gammaproteobacteria</taxon>
        <taxon>Thiotrichales</taxon>
        <taxon>Piscirickettsiaceae</taxon>
        <taxon>Hydrogenovibrio</taxon>
    </lineage>
</organism>
<evidence type="ECO:0000256" key="2">
    <source>
        <dbReference type="ARBA" id="ARBA00022485"/>
    </source>
</evidence>
<dbReference type="GO" id="GO:0005886">
    <property type="term" value="C:plasma membrane"/>
    <property type="evidence" value="ECO:0007669"/>
    <property type="project" value="UniProtKB-SubCell"/>
</dbReference>
<name>Q31GU4_HYDCU</name>
<dbReference type="SUPFAM" id="SSF46548">
    <property type="entry name" value="alpha-helical ferredoxin"/>
    <property type="match status" value="1"/>
</dbReference>
<evidence type="ECO:0000256" key="3">
    <source>
        <dbReference type="ARBA" id="ARBA00022723"/>
    </source>
</evidence>
<keyword evidence="8" id="KW-1003">Cell membrane</keyword>
<feature type="region of interest" description="Disordered" evidence="9">
    <location>
        <begin position="476"/>
        <end position="704"/>
    </location>
</feature>
<dbReference type="InterPro" id="IPR017896">
    <property type="entry name" value="4Fe4S_Fe-S-bd"/>
</dbReference>
<keyword evidence="1 8" id="KW-0813">Transport</keyword>
<keyword evidence="2 8" id="KW-0004">4Fe-4S</keyword>
<feature type="domain" description="4Fe-4S ferredoxin-type" evidence="10">
    <location>
        <begin position="381"/>
        <end position="410"/>
    </location>
</feature>
<keyword evidence="5 8" id="KW-0249">Electron transport</keyword>
<dbReference type="STRING" id="317025.Tcr_1034"/>
<evidence type="ECO:0000256" key="1">
    <source>
        <dbReference type="ARBA" id="ARBA00022448"/>
    </source>
</evidence>
<feature type="binding site" evidence="8">
    <location>
        <position position="435"/>
    </location>
    <ligand>
        <name>[4Fe-4S] cluster</name>
        <dbReference type="ChEBI" id="CHEBI:49883"/>
        <label>2</label>
    </ligand>
</feature>
<evidence type="ECO:0000256" key="6">
    <source>
        <dbReference type="ARBA" id="ARBA00023004"/>
    </source>
</evidence>
<sequence>METTQKQTFKQKLVIGLSKLYPMAKRALYRFHGGVFPRYNKELSLSHPLVTDFIPNTLVLPLQQHVGVSTEPLVKPGDYVLKNQLLANTEKGLAAPIHAPTSGKIIAIEPRTLPHASGLSGLSIVLESDQKDQAIENSLEVDGATPGTPDKLKALVHKAGIVGMGGAGFPTFAKIPSQPGQIKYLLINGAECEPFITCDDMLMQTRAEDIVQGAMIVAQSLGIKHILCGIEDNKAKAIKAMQKAAKDTDVQINVVATAYPMGGQTQLTQELTGIELPAHTHAIDVGVLMMNVATFAAIYQAVVQGNPLTSRYITVSGLGLNKPFNIDARLGTSFKELALLADPKTPLDYPLIKGGPMMGIEMQSNDVPVIKTTNCILATPPEPLEEPMPCIRCGECMDACPVNLLPQQLYWHSRSHEFDKVESLKVFDCIECGCCSFVCPSHIPLVQYYRFAKSEIKHIKQEEATAELAKKRHEFRQERLEREKREREARIKAKKEAVKQKAAQQAESESTDTDKPKTNAAAAAAARAAKARAAKAGNETNTEDSPKLSARDKAIAAAKKRAEAASKTSSSETSASSEKKNSNTAPKDPKAAAMAAAKKRAAQKAREQQSSNTNVAEKTQPNTAKDKRAAAVEAARQKAAEKKQATQTEQSESEVSKTPSDAPASTNKTKTAAQKSSEAKRKAAMAAAKARAKKQQSTTAKEKD</sequence>
<dbReference type="NCBIfam" id="TIGR01945">
    <property type="entry name" value="rnfC"/>
    <property type="match status" value="1"/>
</dbReference>
<feature type="binding site" evidence="8">
    <location>
        <position position="400"/>
    </location>
    <ligand>
        <name>[4Fe-4S] cluster</name>
        <dbReference type="ChEBI" id="CHEBI:49883"/>
        <label>2</label>
    </ligand>
</feature>
<evidence type="ECO:0000256" key="4">
    <source>
        <dbReference type="ARBA" id="ARBA00022737"/>
    </source>
</evidence>
<comment type="cofactor">
    <cofactor evidence="8">
        <name>[4Fe-4S] cluster</name>
        <dbReference type="ChEBI" id="CHEBI:49883"/>
    </cofactor>
    <text evidence="8">Binds 2 [4Fe-4S] clusters per subunit.</text>
</comment>
<dbReference type="SUPFAM" id="SSF142019">
    <property type="entry name" value="Nqo1 FMN-binding domain-like"/>
    <property type="match status" value="1"/>
</dbReference>
<evidence type="ECO:0000256" key="7">
    <source>
        <dbReference type="ARBA" id="ARBA00023014"/>
    </source>
</evidence>
<feature type="binding site" evidence="8">
    <location>
        <position position="429"/>
    </location>
    <ligand>
        <name>[4Fe-4S] cluster</name>
        <dbReference type="ChEBI" id="CHEBI:49883"/>
        <label>2</label>
    </ligand>
</feature>
<comment type="function">
    <text evidence="8">Part of a membrane-bound complex that couples electron transfer with translocation of ions across the membrane.</text>
</comment>
<comment type="similarity">
    <text evidence="8">Belongs to the 4Fe4S bacterial-type ferredoxin family. RnfC subfamily.</text>
</comment>
<feature type="domain" description="4Fe-4S ferredoxin-type" evidence="10">
    <location>
        <begin position="420"/>
        <end position="449"/>
    </location>
</feature>
<dbReference type="Pfam" id="PF13375">
    <property type="entry name" value="RnfC_N"/>
    <property type="match status" value="1"/>
</dbReference>
<dbReference type="PANTHER" id="PTHR43034:SF2">
    <property type="entry name" value="ION-TRANSLOCATING OXIDOREDUCTASE COMPLEX SUBUNIT C"/>
    <property type="match status" value="1"/>
</dbReference>
<evidence type="ECO:0000313" key="11">
    <source>
        <dbReference type="EMBL" id="ABB41629.1"/>
    </source>
</evidence>
<dbReference type="GO" id="GO:0022900">
    <property type="term" value="P:electron transport chain"/>
    <property type="evidence" value="ECO:0007669"/>
    <property type="project" value="UniProtKB-UniRule"/>
</dbReference>
<feature type="compositionally biased region" description="Basic and acidic residues" evidence="9">
    <location>
        <begin position="544"/>
        <end position="564"/>
    </location>
</feature>
<dbReference type="Pfam" id="PF01512">
    <property type="entry name" value="Complex1_51K"/>
    <property type="match status" value="1"/>
</dbReference>
<dbReference type="eggNOG" id="COG4656">
    <property type="taxonomic scope" value="Bacteria"/>
</dbReference>
<keyword evidence="3 8" id="KW-0479">Metal-binding</keyword>
<feature type="compositionally biased region" description="Low complexity" evidence="9">
    <location>
        <begin position="565"/>
        <end position="596"/>
    </location>
</feature>
<keyword evidence="7 8" id="KW-0411">Iron-sulfur</keyword>
<dbReference type="GO" id="GO:0046872">
    <property type="term" value="F:metal ion binding"/>
    <property type="evidence" value="ECO:0007669"/>
    <property type="project" value="UniProtKB-KW"/>
</dbReference>
<keyword evidence="6 8" id="KW-0408">Iron</keyword>
<dbReference type="OrthoDB" id="9767754at2"/>
<dbReference type="PROSITE" id="PS00198">
    <property type="entry name" value="4FE4S_FER_1"/>
    <property type="match status" value="1"/>
</dbReference>
<dbReference type="Gene3D" id="3.40.50.11540">
    <property type="entry name" value="NADH-ubiquinone oxidoreductase 51kDa subunit"/>
    <property type="match status" value="1"/>
</dbReference>
<evidence type="ECO:0000259" key="10">
    <source>
        <dbReference type="PROSITE" id="PS51379"/>
    </source>
</evidence>
<keyword evidence="4 8" id="KW-0677">Repeat</keyword>
<dbReference type="InterPro" id="IPR037225">
    <property type="entry name" value="Nuo51_FMN-bd_sf"/>
</dbReference>
<feature type="binding site" evidence="8">
    <location>
        <position position="390"/>
    </location>
    <ligand>
        <name>[4Fe-4S] cluster</name>
        <dbReference type="ChEBI" id="CHEBI:49883"/>
        <label>1</label>
    </ligand>
</feature>
<feature type="binding site" evidence="8">
    <location>
        <position position="396"/>
    </location>
    <ligand>
        <name>[4Fe-4S] cluster</name>
        <dbReference type="ChEBI" id="CHEBI:49883"/>
        <label>1</label>
    </ligand>
</feature>
<dbReference type="HAMAP" id="MF_00461">
    <property type="entry name" value="RsxC_RnfC"/>
    <property type="match status" value="1"/>
</dbReference>